<dbReference type="SUPFAM" id="SSF54768">
    <property type="entry name" value="dsRNA-binding domain-like"/>
    <property type="match status" value="1"/>
</dbReference>
<evidence type="ECO:0000313" key="12">
    <source>
        <dbReference type="Proteomes" id="UP000001422"/>
    </source>
</evidence>
<dbReference type="PROSITE" id="PS50137">
    <property type="entry name" value="DS_RBD"/>
    <property type="match status" value="1"/>
</dbReference>
<keyword evidence="7 8" id="KW-0694">RNA-binding</keyword>
<dbReference type="GO" id="GO:0004525">
    <property type="term" value="F:ribonuclease III activity"/>
    <property type="evidence" value="ECO:0007669"/>
    <property type="project" value="UniProtKB-UniRule"/>
</dbReference>
<keyword evidence="8" id="KW-0460">Magnesium</keyword>
<gene>
    <name evidence="8 11" type="primary">rnc</name>
    <name evidence="11" type="ordered locus">SYNW0152</name>
</gene>
<dbReference type="STRING" id="84588.SYNW0152"/>
<keyword evidence="8" id="KW-0698">rRNA processing</keyword>
<dbReference type="SMART" id="SM00535">
    <property type="entry name" value="RIBOc"/>
    <property type="match status" value="1"/>
</dbReference>
<comment type="catalytic activity">
    <reaction evidence="1 8">
        <text>Endonucleolytic cleavage to 5'-phosphomonoester.</text>
        <dbReference type="EC" id="3.1.26.3"/>
    </reaction>
</comment>
<dbReference type="CDD" id="cd10845">
    <property type="entry name" value="DSRM_RNAse_III_family"/>
    <property type="match status" value="1"/>
</dbReference>
<dbReference type="InterPro" id="IPR014720">
    <property type="entry name" value="dsRBD_dom"/>
</dbReference>
<proteinExistence type="inferred from homology"/>
<dbReference type="EMBL" id="BX569689">
    <property type="protein sequence ID" value="CAE06667.1"/>
    <property type="molecule type" value="Genomic_DNA"/>
</dbReference>
<comment type="cofactor">
    <cofactor evidence="8">
        <name>Mg(2+)</name>
        <dbReference type="ChEBI" id="CHEBI:18420"/>
    </cofactor>
</comment>
<comment type="subcellular location">
    <subcellularLocation>
        <location evidence="8">Cytoplasm</location>
    </subcellularLocation>
</comment>
<dbReference type="NCBIfam" id="TIGR02191">
    <property type="entry name" value="RNaseIII"/>
    <property type="match status" value="1"/>
</dbReference>
<dbReference type="SUPFAM" id="SSF69065">
    <property type="entry name" value="RNase III domain-like"/>
    <property type="match status" value="1"/>
</dbReference>
<dbReference type="AlphaFoldDB" id="Q7U9V1"/>
<dbReference type="PROSITE" id="PS00517">
    <property type="entry name" value="RNASE_3_1"/>
    <property type="match status" value="1"/>
</dbReference>
<keyword evidence="12" id="KW-1185">Reference proteome</keyword>
<evidence type="ECO:0000256" key="8">
    <source>
        <dbReference type="HAMAP-Rule" id="MF_00104"/>
    </source>
</evidence>
<dbReference type="Gene3D" id="1.10.1520.10">
    <property type="entry name" value="Ribonuclease III domain"/>
    <property type="match status" value="1"/>
</dbReference>
<evidence type="ECO:0000256" key="7">
    <source>
        <dbReference type="ARBA" id="ARBA00022884"/>
    </source>
</evidence>
<dbReference type="GO" id="GO:0010468">
    <property type="term" value="P:regulation of gene expression"/>
    <property type="evidence" value="ECO:0007669"/>
    <property type="project" value="TreeGrafter"/>
</dbReference>
<evidence type="ECO:0000313" key="11">
    <source>
        <dbReference type="EMBL" id="CAE06667.1"/>
    </source>
</evidence>
<dbReference type="PANTHER" id="PTHR11207">
    <property type="entry name" value="RIBONUCLEASE III"/>
    <property type="match status" value="1"/>
</dbReference>
<keyword evidence="8" id="KW-0479">Metal-binding</keyword>
<dbReference type="Pfam" id="PF00035">
    <property type="entry name" value="dsrm"/>
    <property type="match status" value="1"/>
</dbReference>
<dbReference type="eggNOG" id="COG0571">
    <property type="taxonomic scope" value="Bacteria"/>
</dbReference>
<dbReference type="Proteomes" id="UP000001422">
    <property type="component" value="Chromosome"/>
</dbReference>
<dbReference type="SMART" id="SM00358">
    <property type="entry name" value="DSRM"/>
    <property type="match status" value="1"/>
</dbReference>
<comment type="function">
    <text evidence="8">Digests double-stranded RNA. Involved in the processing of primary rRNA transcript to yield the immediate precursors to the large and small rRNAs (23S and 16S). Processes some mRNAs, and tRNAs when they are encoded in the rRNA operon. Processes pre-crRNA and tracrRNA of type II CRISPR loci if present in the organism.</text>
</comment>
<feature type="active site" evidence="8">
    <location>
        <position position="124"/>
    </location>
</feature>
<reference evidence="11 12" key="1">
    <citation type="journal article" date="2003" name="Nature">
        <title>The genome of a motile marine Synechococcus.</title>
        <authorList>
            <person name="Palenik B."/>
            <person name="Brahamsha B."/>
            <person name="Larimer F."/>
            <person name="Land M."/>
            <person name="Hauser L."/>
            <person name="Chain P."/>
            <person name="Lamerdin J."/>
            <person name="Regala W."/>
            <person name="Allen E.A."/>
            <person name="McCarren J."/>
            <person name="Paulsen I."/>
            <person name="Dufresne A."/>
            <person name="Partensky F."/>
            <person name="Webb E."/>
            <person name="Waterbury J."/>
        </authorList>
    </citation>
    <scope>NUCLEOTIDE SEQUENCE [LARGE SCALE GENOMIC DNA]</scope>
    <source>
        <strain evidence="11 12">WH8102</strain>
    </source>
</reference>
<dbReference type="EC" id="3.1.26.3" evidence="8"/>
<keyword evidence="5 8" id="KW-0255">Endonuclease</keyword>
<name>Q7U9V1_PARMW</name>
<evidence type="ECO:0000256" key="3">
    <source>
        <dbReference type="ARBA" id="ARBA00022664"/>
    </source>
</evidence>
<keyword evidence="4 8" id="KW-0540">Nuclease</keyword>
<accession>Q7U9V1</accession>
<dbReference type="Pfam" id="PF14622">
    <property type="entry name" value="Ribonucleas_3_3"/>
    <property type="match status" value="1"/>
</dbReference>
<evidence type="ECO:0000256" key="6">
    <source>
        <dbReference type="ARBA" id="ARBA00022801"/>
    </source>
</evidence>
<evidence type="ECO:0000259" key="10">
    <source>
        <dbReference type="PROSITE" id="PS50142"/>
    </source>
</evidence>
<dbReference type="HOGENOM" id="CLU_000907_1_3_3"/>
<evidence type="ECO:0000256" key="2">
    <source>
        <dbReference type="ARBA" id="ARBA00010183"/>
    </source>
</evidence>
<keyword evidence="6 8" id="KW-0378">Hydrolase</keyword>
<feature type="binding site" evidence="8">
    <location>
        <position position="121"/>
    </location>
    <ligand>
        <name>Mg(2+)</name>
        <dbReference type="ChEBI" id="CHEBI:18420"/>
    </ligand>
</feature>
<dbReference type="GO" id="GO:0005737">
    <property type="term" value="C:cytoplasm"/>
    <property type="evidence" value="ECO:0007669"/>
    <property type="project" value="UniProtKB-SubCell"/>
</dbReference>
<protein>
    <recommendedName>
        <fullName evidence="8">Ribonuclease 3</fullName>
        <ecNumber evidence="8">3.1.26.3</ecNumber>
    </recommendedName>
    <alternativeName>
        <fullName evidence="8">Ribonuclease III</fullName>
        <shortName evidence="8">RNase III</shortName>
    </alternativeName>
</protein>
<dbReference type="GO" id="GO:0019843">
    <property type="term" value="F:rRNA binding"/>
    <property type="evidence" value="ECO:0007669"/>
    <property type="project" value="UniProtKB-KW"/>
</dbReference>
<dbReference type="GO" id="GO:0003725">
    <property type="term" value="F:double-stranded RNA binding"/>
    <property type="evidence" value="ECO:0007669"/>
    <property type="project" value="TreeGrafter"/>
</dbReference>
<dbReference type="GO" id="GO:0008033">
    <property type="term" value="P:tRNA processing"/>
    <property type="evidence" value="ECO:0007669"/>
    <property type="project" value="UniProtKB-KW"/>
</dbReference>
<dbReference type="PANTHER" id="PTHR11207:SF0">
    <property type="entry name" value="RIBONUCLEASE 3"/>
    <property type="match status" value="1"/>
</dbReference>
<dbReference type="GO" id="GO:0006364">
    <property type="term" value="P:rRNA processing"/>
    <property type="evidence" value="ECO:0007669"/>
    <property type="project" value="UniProtKB-UniRule"/>
</dbReference>
<feature type="domain" description="RNase III" evidence="10">
    <location>
        <begin position="9"/>
        <end position="135"/>
    </location>
</feature>
<dbReference type="PROSITE" id="PS50142">
    <property type="entry name" value="RNASE_3_2"/>
    <property type="match status" value="1"/>
</dbReference>
<feature type="domain" description="DRBM" evidence="9">
    <location>
        <begin position="163"/>
        <end position="233"/>
    </location>
</feature>
<organism evidence="11 12">
    <name type="scientific">Parasynechococcus marenigrum (strain WH8102)</name>
    <dbReference type="NCBI Taxonomy" id="84588"/>
    <lineage>
        <taxon>Bacteria</taxon>
        <taxon>Bacillati</taxon>
        <taxon>Cyanobacteriota</taxon>
        <taxon>Cyanophyceae</taxon>
        <taxon>Synechococcales</taxon>
        <taxon>Prochlorococcaceae</taxon>
        <taxon>Parasynechococcus</taxon>
        <taxon>Parasynechococcus marenigrum</taxon>
    </lineage>
</organism>
<dbReference type="Gene3D" id="3.30.160.20">
    <property type="match status" value="1"/>
</dbReference>
<evidence type="ECO:0000259" key="9">
    <source>
        <dbReference type="PROSITE" id="PS50137"/>
    </source>
</evidence>
<dbReference type="KEGG" id="syw:SYNW0152"/>
<comment type="subunit">
    <text evidence="8">Homodimer.</text>
</comment>
<comment type="similarity">
    <text evidence="2">Belongs to the ribonuclease III family.</text>
</comment>
<keyword evidence="8" id="KW-0963">Cytoplasm</keyword>
<keyword evidence="8" id="KW-0699">rRNA-binding</keyword>
<dbReference type="HAMAP" id="MF_00104">
    <property type="entry name" value="RNase_III"/>
    <property type="match status" value="1"/>
</dbReference>
<keyword evidence="3 8" id="KW-0507">mRNA processing</keyword>
<dbReference type="InterPro" id="IPR036389">
    <property type="entry name" value="RNase_III_sf"/>
</dbReference>
<evidence type="ECO:0000256" key="4">
    <source>
        <dbReference type="ARBA" id="ARBA00022722"/>
    </source>
</evidence>
<dbReference type="InterPro" id="IPR011907">
    <property type="entry name" value="RNase_III"/>
</dbReference>
<feature type="binding site" evidence="8">
    <location>
        <position position="124"/>
    </location>
    <ligand>
        <name>Mg(2+)</name>
        <dbReference type="ChEBI" id="CHEBI:18420"/>
    </ligand>
</feature>
<evidence type="ECO:0000256" key="1">
    <source>
        <dbReference type="ARBA" id="ARBA00000109"/>
    </source>
</evidence>
<feature type="binding site" evidence="8">
    <location>
        <position position="49"/>
    </location>
    <ligand>
        <name>Mg(2+)</name>
        <dbReference type="ChEBI" id="CHEBI:18420"/>
    </ligand>
</feature>
<keyword evidence="8" id="KW-0819">tRNA processing</keyword>
<dbReference type="InterPro" id="IPR000999">
    <property type="entry name" value="RNase_III_dom"/>
</dbReference>
<evidence type="ECO:0000256" key="5">
    <source>
        <dbReference type="ARBA" id="ARBA00022759"/>
    </source>
</evidence>
<dbReference type="CDD" id="cd00593">
    <property type="entry name" value="RIBOc"/>
    <property type="match status" value="1"/>
</dbReference>
<feature type="active site" evidence="8">
    <location>
        <position position="53"/>
    </location>
</feature>
<dbReference type="RefSeq" id="WP_011127028.1">
    <property type="nucleotide sequence ID" value="NC_005070.1"/>
</dbReference>
<dbReference type="GO" id="GO:0006397">
    <property type="term" value="P:mRNA processing"/>
    <property type="evidence" value="ECO:0007669"/>
    <property type="project" value="UniProtKB-UniRule"/>
</dbReference>
<dbReference type="GO" id="GO:0046872">
    <property type="term" value="F:metal ion binding"/>
    <property type="evidence" value="ECO:0007669"/>
    <property type="project" value="UniProtKB-KW"/>
</dbReference>
<sequence length="238" mass="25892">MDQARRDSLKSLIKRLGLEDMDSPSLLLEVERAMTHTSSGRTDHNERLEFLGDAVLRLAATLYLDRHHPGLTVGDSSSLRAQLVSDRWLAELGEAIDIESCLILGVKALGDAAARTTIRADATEALIGALYKVSGSLEPILGWLTPHWQRTSADVLAAPHRFNGKTTLQEWSQGQGLGLPEYSTEERSQVHGDPQRFRSTVRVASKVLAEGHGRSRKEAEQNAAIAAAQTFAGNAAPH</sequence>